<evidence type="ECO:0000256" key="1">
    <source>
        <dbReference type="ARBA" id="ARBA00022737"/>
    </source>
</evidence>
<dbReference type="VEuPathDB" id="FungiDB:MMYC01_208044"/>
<reference evidence="7 8" key="1">
    <citation type="journal article" date="2016" name="Genome Announc.">
        <title>Genome Sequence of Madurella mycetomatis mm55, Isolated from a Human Mycetoma Case in Sudan.</title>
        <authorList>
            <person name="Smit S."/>
            <person name="Derks M.F."/>
            <person name="Bervoets S."/>
            <person name="Fahal A."/>
            <person name="van Leeuwen W."/>
            <person name="van Belkum A."/>
            <person name="van de Sande W.W."/>
        </authorList>
    </citation>
    <scope>NUCLEOTIDE SEQUENCE [LARGE SCALE GENOMIC DNA]</scope>
    <source>
        <strain evidence="8">mm55</strain>
    </source>
</reference>
<organism evidence="7 8">
    <name type="scientific">Madurella mycetomatis</name>
    <dbReference type="NCBI Taxonomy" id="100816"/>
    <lineage>
        <taxon>Eukaryota</taxon>
        <taxon>Fungi</taxon>
        <taxon>Dikarya</taxon>
        <taxon>Ascomycota</taxon>
        <taxon>Pezizomycotina</taxon>
        <taxon>Sordariomycetes</taxon>
        <taxon>Sordariomycetidae</taxon>
        <taxon>Sordariales</taxon>
        <taxon>Sordariales incertae sedis</taxon>
        <taxon>Madurella</taxon>
    </lineage>
</organism>
<dbReference type="InterPro" id="IPR055497">
    <property type="entry name" value="DUF7069"/>
</dbReference>
<feature type="repeat" description="ANK" evidence="2">
    <location>
        <begin position="835"/>
        <end position="867"/>
    </location>
</feature>
<feature type="domain" description="Nephrocystin 3-like N-terminal" evidence="6">
    <location>
        <begin position="281"/>
        <end position="448"/>
    </location>
</feature>
<feature type="domain" description="NWD NACHT-NTPase N-terminal" evidence="3">
    <location>
        <begin position="11"/>
        <end position="190"/>
    </location>
</feature>
<evidence type="ECO:0000259" key="6">
    <source>
        <dbReference type="Pfam" id="PF24883"/>
    </source>
</evidence>
<dbReference type="Proteomes" id="UP000078237">
    <property type="component" value="Unassembled WGS sequence"/>
</dbReference>
<evidence type="ECO:0000313" key="7">
    <source>
        <dbReference type="EMBL" id="KXX75528.1"/>
    </source>
</evidence>
<comment type="caution">
    <text evidence="7">The sequence shown here is derived from an EMBL/GenBank/DDBJ whole genome shotgun (WGS) entry which is preliminary data.</text>
</comment>
<dbReference type="PRINTS" id="PR01415">
    <property type="entry name" value="ANKYRIN"/>
</dbReference>
<feature type="repeat" description="ANK" evidence="2">
    <location>
        <begin position="868"/>
        <end position="900"/>
    </location>
</feature>
<dbReference type="Gene3D" id="1.25.40.20">
    <property type="entry name" value="Ankyrin repeat-containing domain"/>
    <property type="match status" value="3"/>
</dbReference>
<dbReference type="Pfam" id="PF12796">
    <property type="entry name" value="Ank_2"/>
    <property type="match status" value="1"/>
</dbReference>
<feature type="repeat" description="ANK" evidence="2">
    <location>
        <begin position="802"/>
        <end position="834"/>
    </location>
</feature>
<dbReference type="InterPro" id="IPR031359">
    <property type="entry name" value="NACHT_N"/>
</dbReference>
<dbReference type="Pfam" id="PF24883">
    <property type="entry name" value="NPHP3_N"/>
    <property type="match status" value="1"/>
</dbReference>
<dbReference type="Pfam" id="PF22939">
    <property type="entry name" value="WHD_GPIID"/>
    <property type="match status" value="1"/>
</dbReference>
<dbReference type="PROSITE" id="PS50088">
    <property type="entry name" value="ANK_REPEAT"/>
    <property type="match status" value="3"/>
</dbReference>
<dbReference type="InterPro" id="IPR002110">
    <property type="entry name" value="Ankyrin_rpt"/>
</dbReference>
<feature type="domain" description="GPI inositol-deacylase winged helix" evidence="4">
    <location>
        <begin position="569"/>
        <end position="647"/>
    </location>
</feature>
<proteinExistence type="predicted"/>
<keyword evidence="1" id="KW-0677">Repeat</keyword>
<dbReference type="SMART" id="SM00248">
    <property type="entry name" value="ANK"/>
    <property type="match status" value="5"/>
</dbReference>
<evidence type="ECO:0000313" key="8">
    <source>
        <dbReference type="Proteomes" id="UP000078237"/>
    </source>
</evidence>
<dbReference type="InterPro" id="IPR054471">
    <property type="entry name" value="GPIID_WHD"/>
</dbReference>
<evidence type="ECO:0000256" key="2">
    <source>
        <dbReference type="PROSITE-ProRule" id="PRU00023"/>
    </source>
</evidence>
<name>A0A175VVG4_9PEZI</name>
<dbReference type="SUPFAM" id="SSF52540">
    <property type="entry name" value="P-loop containing nucleoside triphosphate hydrolases"/>
    <property type="match status" value="1"/>
</dbReference>
<dbReference type="Pfam" id="PF23239">
    <property type="entry name" value="DUF7069"/>
    <property type="match status" value="1"/>
</dbReference>
<dbReference type="Pfam" id="PF13637">
    <property type="entry name" value="Ank_4"/>
    <property type="match status" value="1"/>
</dbReference>
<evidence type="ECO:0000259" key="4">
    <source>
        <dbReference type="Pfam" id="PF22939"/>
    </source>
</evidence>
<dbReference type="PANTHER" id="PTHR10039">
    <property type="entry name" value="AMELOGENIN"/>
    <property type="match status" value="1"/>
</dbReference>
<feature type="domain" description="DUF7069" evidence="5">
    <location>
        <begin position="478"/>
        <end position="542"/>
    </location>
</feature>
<dbReference type="PROSITE" id="PS50297">
    <property type="entry name" value="ANK_REP_REGION"/>
    <property type="match status" value="3"/>
</dbReference>
<dbReference type="AlphaFoldDB" id="A0A175VVG4"/>
<dbReference type="InterPro" id="IPR056884">
    <property type="entry name" value="NPHP3-like_N"/>
</dbReference>
<dbReference type="InterPro" id="IPR036770">
    <property type="entry name" value="Ankyrin_rpt-contain_sf"/>
</dbReference>
<dbReference type="STRING" id="100816.A0A175VVG4"/>
<sequence>MTGDVGYQLGQKQLQAIIDQGLQRLDDTKLKYTIADHDFVVKDKIAQAADLILWAKGFISQAVQASPQASIAWAGVSIILPLFTNPKTAEDANRDGFNYVTTRMHYYAEFETQILHLVQNRGANDAANKFNTIIAQVVKLYENILDFQLRSVLRFYESRLRVALRDIVQYDDWKRKQEKIRDLEATLCSDLAQIGASKSLKELEHFNKASMEFLRTVQRFLPIYEEQLDVAREHLAIQKDIAKRNLSDKEAQCHQLFRVTADSKDVSYEWYKNRVDDRLEGTCQWFLNHENFHQWLKVESGPLLVSADPGCGKSVLAKYLIDRALPRSAPDASICYFFFKDQDQNTARQALCALLHQLFSHKPLLIHHAMPKYEKDGQALINTTASLWDILGSSVLDLEAGSVIFVLDALDECLESEFRDLAWMFKQLHWNMQRQGYHGKMKTLMTCRPYEGLVTQFWDMGKQFPCIRIPGEDESEAISREVNVVIAHRVEQFAREREFPKPVEDFMRKRLLEFKHRTYLWVYLVFDFLRKYPIKKTMKGVETVITMVPDSVNQAYEKILSKYHESPIVRKALSIILGASRPLTLAEMNVALNYDTSLREIKDLDLEAENTFQSRLRSLCGLFVSVYHDKVYFLHQTAREFLLAHPLQPATSPSGPQWRNSITSRDAHKILAEVCVGYLNLFDADEVLESSGEAMQNPTNANFNTALRDMPHTAFLDYSANNWADHFRDAGISSSSGIFDSALELYDKQSKSCSTWFSIFKRGSQQYHPEIQYPLHLASYFGHAAIVERLLNKADFNSRDSHDKTTLHWAARNGHENIARLLLDRGANTKAQAGNSLTPLHWAAENGHENMARLLLDRGANIEAQDSDSLTPLYWAVRNGHENTARLLLDRGASIEAQDSDSVPLLLIANPNGHENMLRLLLDRAANNGVQNRNALDMAPP</sequence>
<dbReference type="InterPro" id="IPR027417">
    <property type="entry name" value="P-loop_NTPase"/>
</dbReference>
<dbReference type="EMBL" id="LCTW02000264">
    <property type="protein sequence ID" value="KXX75528.1"/>
    <property type="molecule type" value="Genomic_DNA"/>
</dbReference>
<evidence type="ECO:0000259" key="3">
    <source>
        <dbReference type="Pfam" id="PF17100"/>
    </source>
</evidence>
<protein>
    <submittedName>
        <fullName evidence="7">Vegetative incompatibility protein HET-E-1</fullName>
    </submittedName>
</protein>
<evidence type="ECO:0000259" key="5">
    <source>
        <dbReference type="Pfam" id="PF23239"/>
    </source>
</evidence>
<dbReference type="PANTHER" id="PTHR10039:SF14">
    <property type="entry name" value="NACHT DOMAIN-CONTAINING PROTEIN"/>
    <property type="match status" value="1"/>
</dbReference>
<accession>A0A175VVG4</accession>
<keyword evidence="8" id="KW-1185">Reference proteome</keyword>
<keyword evidence="2" id="KW-0040">ANK repeat</keyword>
<dbReference type="OrthoDB" id="163438at2759"/>
<dbReference type="SUPFAM" id="SSF48403">
    <property type="entry name" value="Ankyrin repeat"/>
    <property type="match status" value="1"/>
</dbReference>
<gene>
    <name evidence="7" type="ORF">MMYC01_208044</name>
</gene>
<dbReference type="Pfam" id="PF17100">
    <property type="entry name" value="NACHT_N"/>
    <property type="match status" value="1"/>
</dbReference>
<dbReference type="Gene3D" id="3.40.50.300">
    <property type="entry name" value="P-loop containing nucleotide triphosphate hydrolases"/>
    <property type="match status" value="1"/>
</dbReference>